<dbReference type="Proteomes" id="UP000823941">
    <property type="component" value="Chromosome 1"/>
</dbReference>
<keyword evidence="3" id="KW-1185">Reference proteome</keyword>
<keyword evidence="1" id="KW-1133">Transmembrane helix</keyword>
<accession>A0ABQ7R7D8</accession>
<feature type="transmembrane region" description="Helical" evidence="1">
    <location>
        <begin position="51"/>
        <end position="69"/>
    </location>
</feature>
<name>A0ABQ7R7D8_PLUXY</name>
<dbReference type="EMBL" id="JAHIBW010000001">
    <property type="protein sequence ID" value="KAG7313217.1"/>
    <property type="molecule type" value="Genomic_DNA"/>
</dbReference>
<gene>
    <name evidence="2" type="ORF">JYU34_000316</name>
</gene>
<evidence type="ECO:0008006" key="4">
    <source>
        <dbReference type="Google" id="ProtNLM"/>
    </source>
</evidence>
<proteinExistence type="predicted"/>
<reference evidence="2 3" key="1">
    <citation type="submission" date="2021-06" db="EMBL/GenBank/DDBJ databases">
        <title>A haploid diamondback moth (Plutella xylostella L.) genome assembly resolves 31 chromosomes and identifies a diamide resistance mutation.</title>
        <authorList>
            <person name="Ward C.M."/>
            <person name="Perry K.D."/>
            <person name="Baker G."/>
            <person name="Powis K."/>
            <person name="Heckel D.G."/>
            <person name="Baxter S.W."/>
        </authorList>
    </citation>
    <scope>NUCLEOTIDE SEQUENCE [LARGE SCALE GENOMIC DNA]</scope>
    <source>
        <strain evidence="2 3">LV</strain>
        <tissue evidence="2">Single pupa</tissue>
    </source>
</reference>
<keyword evidence="1" id="KW-0812">Transmembrane</keyword>
<feature type="transmembrane region" description="Helical" evidence="1">
    <location>
        <begin position="89"/>
        <end position="111"/>
    </location>
</feature>
<keyword evidence="1" id="KW-0472">Membrane</keyword>
<comment type="caution">
    <text evidence="2">The sequence shown here is derived from an EMBL/GenBank/DDBJ whole genome shotgun (WGS) entry which is preliminary data.</text>
</comment>
<organism evidence="2 3">
    <name type="scientific">Plutella xylostella</name>
    <name type="common">Diamondback moth</name>
    <name type="synonym">Plutella maculipennis</name>
    <dbReference type="NCBI Taxonomy" id="51655"/>
    <lineage>
        <taxon>Eukaryota</taxon>
        <taxon>Metazoa</taxon>
        <taxon>Ecdysozoa</taxon>
        <taxon>Arthropoda</taxon>
        <taxon>Hexapoda</taxon>
        <taxon>Insecta</taxon>
        <taxon>Pterygota</taxon>
        <taxon>Neoptera</taxon>
        <taxon>Endopterygota</taxon>
        <taxon>Lepidoptera</taxon>
        <taxon>Glossata</taxon>
        <taxon>Ditrysia</taxon>
        <taxon>Yponomeutoidea</taxon>
        <taxon>Plutellidae</taxon>
        <taxon>Plutella</taxon>
    </lineage>
</organism>
<protein>
    <recommendedName>
        <fullName evidence="4">Very-long-chain 3-oxoacyl-CoA synthase</fullName>
    </recommendedName>
</protein>
<evidence type="ECO:0000313" key="3">
    <source>
        <dbReference type="Proteomes" id="UP000823941"/>
    </source>
</evidence>
<evidence type="ECO:0000313" key="2">
    <source>
        <dbReference type="EMBL" id="KAG7313217.1"/>
    </source>
</evidence>
<evidence type="ECO:0000256" key="1">
    <source>
        <dbReference type="SAM" id="Phobius"/>
    </source>
</evidence>
<sequence length="215" mass="25369">MVRDETKLAMRYACAKPCRVDLLRQPRFYYHQSWRELCLAPLFHVSKLWDVLLALFSGTNHMLISYILYNYCMCKCEKITRPNPFYFRYYVNAFTQFFIILVGLLAIYHYLGEFLSEQWNAFYEAVTTWHIVKKGRWYPAGYNVPRNLRRAMQHNASEDLAQLGRSLVTKRRVERHCYAVKELFPPPAAAPASHPSLAFSLLLTTSLSWLYNFSL</sequence>